<reference evidence="1 2" key="1">
    <citation type="submission" date="2016-10" db="EMBL/GenBank/DDBJ databases">
        <authorList>
            <person name="de Groot N.N."/>
        </authorList>
    </citation>
    <scope>NUCLEOTIDE SEQUENCE [LARGE SCALE GENOMIC DNA]</scope>
    <source>
        <strain evidence="1 2">CGMCC 4.5598</strain>
    </source>
</reference>
<name>A0A1I0EY64_9ACTN</name>
<gene>
    <name evidence="1" type="ORF">SAMN05421811_103252</name>
</gene>
<dbReference type="RefSeq" id="WP_143082176.1">
    <property type="nucleotide sequence ID" value="NZ_FOHX01000003.1"/>
</dbReference>
<dbReference type="Proteomes" id="UP000199361">
    <property type="component" value="Unassembled WGS sequence"/>
</dbReference>
<organism evidence="1 2">
    <name type="scientific">Nonomuraea wenchangensis</name>
    <dbReference type="NCBI Taxonomy" id="568860"/>
    <lineage>
        <taxon>Bacteria</taxon>
        <taxon>Bacillati</taxon>
        <taxon>Actinomycetota</taxon>
        <taxon>Actinomycetes</taxon>
        <taxon>Streptosporangiales</taxon>
        <taxon>Streptosporangiaceae</taxon>
        <taxon>Nonomuraea</taxon>
    </lineage>
</organism>
<evidence type="ECO:0000313" key="2">
    <source>
        <dbReference type="Proteomes" id="UP000199361"/>
    </source>
</evidence>
<dbReference type="AlphaFoldDB" id="A0A1I0EY64"/>
<protein>
    <submittedName>
        <fullName evidence="1">Uncharacterized protein</fullName>
    </submittedName>
</protein>
<keyword evidence="2" id="KW-1185">Reference proteome</keyword>
<sequence>MLNGTPMLAYVPRSPRQFVDLFVEGLRSLFRRPRPSVRCGSCGEPPQGRPAAPDALRCRDCGNPLAGLFPAA</sequence>
<dbReference type="EMBL" id="FOHX01000003">
    <property type="protein sequence ID" value="SET50472.1"/>
    <property type="molecule type" value="Genomic_DNA"/>
</dbReference>
<dbReference type="STRING" id="568860.SAMN05421811_103252"/>
<evidence type="ECO:0000313" key="1">
    <source>
        <dbReference type="EMBL" id="SET50472.1"/>
    </source>
</evidence>
<accession>A0A1I0EY64</accession>
<proteinExistence type="predicted"/>